<comment type="cofactor">
    <cofactor evidence="2">
        <name>Fe cation</name>
        <dbReference type="ChEBI" id="CHEBI:24875"/>
    </cofactor>
    <text evidence="2">Binds 1 Fe cation per subunit.</text>
</comment>
<evidence type="ECO:0000256" key="2">
    <source>
        <dbReference type="PIRSR" id="PIRSR006232-1"/>
    </source>
</evidence>
<dbReference type="PANTHER" id="PTHR43594">
    <property type="entry name" value="QUERCETIN 2,3-DIOXYGENASE"/>
    <property type="match status" value="1"/>
</dbReference>
<dbReference type="Proteomes" id="UP000037643">
    <property type="component" value="Chromosome"/>
</dbReference>
<sequence>MKTLDTILRNDSAHWVGDGFPVRSLFSYHGDTDAISPFLLFDYAGPWNFDPVKGNPRGVGQHPHKGFETVTIVYDGEVSHRDSTGGGGTIGAGEVQWMTAGSGVLHEEFHSPGYSKTGGPFRMVQLWVNLPAQDKLTPARYQAITRDIIPEVAFDGGRARIIAGAFDGAKGPADTFTPINLWDVRLDAGATATLPLPDGHTSMVAVLSGHVTIDGQNVGEAEIARLSRAGEGVTLTADGDSMVLIMTGEPIGEPVVGHGPFVMNTEGEIREAIADFNAGKFGALAPA</sequence>
<feature type="domain" description="Pirin N-terminal" evidence="4">
    <location>
        <begin position="21"/>
        <end position="128"/>
    </location>
</feature>
<dbReference type="GO" id="GO:0051213">
    <property type="term" value="F:dioxygenase activity"/>
    <property type="evidence" value="ECO:0007669"/>
    <property type="project" value="UniProtKB-KW"/>
</dbReference>
<dbReference type="Pfam" id="PF05726">
    <property type="entry name" value="Pirin_C"/>
    <property type="match status" value="1"/>
</dbReference>
<organism evidence="6 7">
    <name type="scientific">Pelagerythrobacter marensis</name>
    <dbReference type="NCBI Taxonomy" id="543877"/>
    <lineage>
        <taxon>Bacteria</taxon>
        <taxon>Pseudomonadati</taxon>
        <taxon>Pseudomonadota</taxon>
        <taxon>Alphaproteobacteria</taxon>
        <taxon>Sphingomonadales</taxon>
        <taxon>Erythrobacteraceae</taxon>
        <taxon>Pelagerythrobacter</taxon>
    </lineage>
</organism>
<dbReference type="PIRSF" id="PIRSF006232">
    <property type="entry name" value="Pirin"/>
    <property type="match status" value="1"/>
</dbReference>
<feature type="domain" description="Pirin C-terminal" evidence="5">
    <location>
        <begin position="182"/>
        <end position="282"/>
    </location>
</feature>
<dbReference type="InterPro" id="IPR014710">
    <property type="entry name" value="RmlC-like_jellyroll"/>
</dbReference>
<evidence type="ECO:0000256" key="3">
    <source>
        <dbReference type="RuleBase" id="RU003457"/>
    </source>
</evidence>
<dbReference type="InterPro" id="IPR003829">
    <property type="entry name" value="Pirin_N_dom"/>
</dbReference>
<protein>
    <submittedName>
        <fullName evidence="6">Quercetin 2,3-dioxygenase</fullName>
    </submittedName>
</protein>
<dbReference type="AlphaFoldDB" id="A0A0G3XAX5"/>
<dbReference type="EMBL" id="CP011805">
    <property type="protein sequence ID" value="AKM07759.1"/>
    <property type="molecule type" value="Genomic_DNA"/>
</dbReference>
<gene>
    <name evidence="6" type="ORF">AM2010_1693</name>
</gene>
<evidence type="ECO:0000313" key="7">
    <source>
        <dbReference type="Proteomes" id="UP000037643"/>
    </source>
</evidence>
<reference evidence="6 7" key="1">
    <citation type="submission" date="2015-06" db="EMBL/GenBank/DDBJ databases">
        <authorList>
            <person name="Kim K.M."/>
        </authorList>
    </citation>
    <scope>NUCLEOTIDE SEQUENCE [LARGE SCALE GENOMIC DNA]</scope>
    <source>
        <strain evidence="6 7">KCTC 22370</strain>
    </source>
</reference>
<keyword evidence="6" id="KW-0560">Oxidoreductase</keyword>
<evidence type="ECO:0000313" key="6">
    <source>
        <dbReference type="EMBL" id="AKM07759.1"/>
    </source>
</evidence>
<evidence type="ECO:0000259" key="4">
    <source>
        <dbReference type="Pfam" id="PF02678"/>
    </source>
</evidence>
<keyword evidence="2" id="KW-0479">Metal-binding</keyword>
<comment type="similarity">
    <text evidence="1 3">Belongs to the pirin family.</text>
</comment>
<proteinExistence type="inferred from homology"/>
<dbReference type="CDD" id="cd02909">
    <property type="entry name" value="cupin_pirin_N"/>
    <property type="match status" value="1"/>
</dbReference>
<dbReference type="SUPFAM" id="SSF51182">
    <property type="entry name" value="RmlC-like cupins"/>
    <property type="match status" value="1"/>
</dbReference>
<accession>A0A0G3XAX5</accession>
<dbReference type="RefSeq" id="WP_047806714.1">
    <property type="nucleotide sequence ID" value="NZ_CP011805.1"/>
</dbReference>
<feature type="binding site" evidence="2">
    <location>
        <position position="108"/>
    </location>
    <ligand>
        <name>Fe cation</name>
        <dbReference type="ChEBI" id="CHEBI:24875"/>
    </ligand>
</feature>
<evidence type="ECO:0000256" key="1">
    <source>
        <dbReference type="ARBA" id="ARBA00008416"/>
    </source>
</evidence>
<dbReference type="OrthoDB" id="9780903at2"/>
<dbReference type="PANTHER" id="PTHR43594:SF1">
    <property type="entry name" value="QUERCETIN 2,3-DIOXYGENASE PA2418-RELATED"/>
    <property type="match status" value="1"/>
</dbReference>
<dbReference type="InterPro" id="IPR011051">
    <property type="entry name" value="RmlC_Cupin_sf"/>
</dbReference>
<dbReference type="InterPro" id="IPR053186">
    <property type="entry name" value="QDO-related"/>
</dbReference>
<keyword evidence="6" id="KW-0223">Dioxygenase</keyword>
<feature type="binding site" evidence="2">
    <location>
        <position position="62"/>
    </location>
    <ligand>
        <name>Fe cation</name>
        <dbReference type="ChEBI" id="CHEBI:24875"/>
    </ligand>
</feature>
<evidence type="ECO:0000259" key="5">
    <source>
        <dbReference type="Pfam" id="PF05726"/>
    </source>
</evidence>
<dbReference type="CDD" id="cd02247">
    <property type="entry name" value="cupin_pirin_C"/>
    <property type="match status" value="1"/>
</dbReference>
<dbReference type="InterPro" id="IPR008778">
    <property type="entry name" value="Pirin_C_dom"/>
</dbReference>
<name>A0A0G3XAX5_9SPHN</name>
<feature type="binding site" evidence="2">
    <location>
        <position position="106"/>
    </location>
    <ligand>
        <name>Fe cation</name>
        <dbReference type="ChEBI" id="CHEBI:24875"/>
    </ligand>
</feature>
<dbReference type="KEGG" id="amx:AM2010_1693"/>
<dbReference type="GO" id="GO:0046872">
    <property type="term" value="F:metal ion binding"/>
    <property type="evidence" value="ECO:0007669"/>
    <property type="project" value="UniProtKB-KW"/>
</dbReference>
<dbReference type="InterPro" id="IPR012093">
    <property type="entry name" value="Pirin"/>
</dbReference>
<dbReference type="Pfam" id="PF02678">
    <property type="entry name" value="Pirin"/>
    <property type="match status" value="1"/>
</dbReference>
<keyword evidence="7" id="KW-1185">Reference proteome</keyword>
<feature type="binding site" evidence="2">
    <location>
        <position position="64"/>
    </location>
    <ligand>
        <name>Fe cation</name>
        <dbReference type="ChEBI" id="CHEBI:24875"/>
    </ligand>
</feature>
<dbReference type="PATRIC" id="fig|543877.4.peg.1719"/>
<dbReference type="Gene3D" id="2.60.120.10">
    <property type="entry name" value="Jelly Rolls"/>
    <property type="match status" value="2"/>
</dbReference>
<keyword evidence="2" id="KW-0408">Iron</keyword>